<sequence>MVSVFTTLPMVYGYMVRARKMVDTNLQYCKDSATDIWSNISQIDGRLKNRTARQAYNPGPQTYNTGSGSGHANGGQHGPDLDLVPHLDMLPEAEQLRVYIPEVKAQLDHTPEAEVDPVQQPVPDSAPDVETAANQDLQEPPERPEDPASPPCPAGPPGPPGPAGPPGGPGNDGQPAIASGGGPPGPLGPPGPPGEAGKPGGDGQPGARAKPGASEASAPSEPGPPGPPGPPGAPGQDGMSVEGQKGAPGPPGPPGPPGAPGIDGNPGPSGQSGNDGPLGEKGICPRYCAIDGGVFFEDGTRR</sequence>
<feature type="compositionally biased region" description="Pro residues" evidence="4">
    <location>
        <begin position="248"/>
        <end position="259"/>
    </location>
</feature>
<organism evidence="6 7">
    <name type="scientific">Mesorhabditis spiculigera</name>
    <dbReference type="NCBI Taxonomy" id="96644"/>
    <lineage>
        <taxon>Eukaryota</taxon>
        <taxon>Metazoa</taxon>
        <taxon>Ecdysozoa</taxon>
        <taxon>Nematoda</taxon>
        <taxon>Chromadorea</taxon>
        <taxon>Rhabditida</taxon>
        <taxon>Rhabditina</taxon>
        <taxon>Rhabditomorpha</taxon>
        <taxon>Rhabditoidea</taxon>
        <taxon>Rhabditidae</taxon>
        <taxon>Mesorhabditinae</taxon>
        <taxon>Mesorhabditis</taxon>
    </lineage>
</organism>
<dbReference type="Proteomes" id="UP001177023">
    <property type="component" value="Unassembled WGS sequence"/>
</dbReference>
<feature type="region of interest" description="Disordered" evidence="4">
    <location>
        <begin position="55"/>
        <end position="84"/>
    </location>
</feature>
<keyword evidence="2" id="KW-0677">Repeat</keyword>
<feature type="compositionally biased region" description="Low complexity" evidence="4">
    <location>
        <begin position="205"/>
        <end position="220"/>
    </location>
</feature>
<dbReference type="Pfam" id="PF01391">
    <property type="entry name" value="Collagen"/>
    <property type="match status" value="1"/>
</dbReference>
<dbReference type="Pfam" id="PF01484">
    <property type="entry name" value="Col_cuticle_N"/>
    <property type="match status" value="1"/>
</dbReference>
<keyword evidence="7" id="KW-1185">Reference proteome</keyword>
<comment type="subunit">
    <text evidence="1">Collagen polypeptide chains are complexed within the cuticle by disulfide bonds and other types of covalent cross-links.</text>
</comment>
<dbReference type="AlphaFoldDB" id="A0AA36CCG0"/>
<dbReference type="EMBL" id="CATQJA010001122">
    <property type="protein sequence ID" value="CAJ0565878.1"/>
    <property type="molecule type" value="Genomic_DNA"/>
</dbReference>
<evidence type="ECO:0000259" key="5">
    <source>
        <dbReference type="Pfam" id="PF01484"/>
    </source>
</evidence>
<dbReference type="PANTHER" id="PTHR24637:SF377">
    <property type="entry name" value="COLLAGEN TYPE IX ALPHA 1 CHAIN"/>
    <property type="match status" value="1"/>
</dbReference>
<feature type="compositionally biased region" description="Pro residues" evidence="4">
    <location>
        <begin position="183"/>
        <end position="193"/>
    </location>
</feature>
<evidence type="ECO:0000313" key="6">
    <source>
        <dbReference type="EMBL" id="CAJ0565878.1"/>
    </source>
</evidence>
<evidence type="ECO:0000256" key="1">
    <source>
        <dbReference type="ARBA" id="ARBA00011518"/>
    </source>
</evidence>
<comment type="caution">
    <text evidence="6">The sequence shown here is derived from an EMBL/GenBank/DDBJ whole genome shotgun (WGS) entry which is preliminary data.</text>
</comment>
<proteinExistence type="predicted"/>
<keyword evidence="3" id="KW-1015">Disulfide bond</keyword>
<accession>A0AA36CCG0</accession>
<dbReference type="PANTHER" id="PTHR24637">
    <property type="entry name" value="COLLAGEN"/>
    <property type="match status" value="1"/>
</dbReference>
<feature type="region of interest" description="Disordered" evidence="4">
    <location>
        <begin position="111"/>
        <end position="285"/>
    </location>
</feature>
<gene>
    <name evidence="6" type="ORF">MSPICULIGERA_LOCUS4505</name>
</gene>
<feature type="domain" description="Nematode cuticle collagen N-terminal" evidence="5">
    <location>
        <begin position="2"/>
        <end position="39"/>
    </location>
</feature>
<feature type="non-terminal residue" evidence="6">
    <location>
        <position position="302"/>
    </location>
</feature>
<dbReference type="InterPro" id="IPR008160">
    <property type="entry name" value="Collagen"/>
</dbReference>
<reference evidence="6" key="1">
    <citation type="submission" date="2023-06" db="EMBL/GenBank/DDBJ databases">
        <authorList>
            <person name="Delattre M."/>
        </authorList>
    </citation>
    <scope>NUCLEOTIDE SEQUENCE</scope>
    <source>
        <strain evidence="6">AF72</strain>
    </source>
</reference>
<name>A0AA36CCG0_9BILA</name>
<feature type="compositionally biased region" description="Pro residues" evidence="4">
    <location>
        <begin position="147"/>
        <end position="168"/>
    </location>
</feature>
<evidence type="ECO:0000256" key="3">
    <source>
        <dbReference type="ARBA" id="ARBA00023157"/>
    </source>
</evidence>
<evidence type="ECO:0000256" key="4">
    <source>
        <dbReference type="SAM" id="MobiDB-lite"/>
    </source>
</evidence>
<dbReference type="GO" id="GO:0042302">
    <property type="term" value="F:structural constituent of cuticle"/>
    <property type="evidence" value="ECO:0007669"/>
    <property type="project" value="InterPro"/>
</dbReference>
<feature type="compositionally biased region" description="Gly residues" evidence="4">
    <location>
        <begin position="67"/>
        <end position="77"/>
    </location>
</feature>
<feature type="compositionally biased region" description="Pro residues" evidence="4">
    <location>
        <begin position="221"/>
        <end position="233"/>
    </location>
</feature>
<evidence type="ECO:0000313" key="7">
    <source>
        <dbReference type="Proteomes" id="UP001177023"/>
    </source>
</evidence>
<protein>
    <recommendedName>
        <fullName evidence="5">Nematode cuticle collagen N-terminal domain-containing protein</fullName>
    </recommendedName>
</protein>
<dbReference type="InterPro" id="IPR002486">
    <property type="entry name" value="Col_cuticle_N"/>
</dbReference>
<evidence type="ECO:0000256" key="2">
    <source>
        <dbReference type="ARBA" id="ARBA00022737"/>
    </source>
</evidence>